<evidence type="ECO:0000313" key="1">
    <source>
        <dbReference type="EMBL" id="SHF18275.1"/>
    </source>
</evidence>
<name>A0A1M4ZJY6_9FIRM</name>
<dbReference type="RefSeq" id="WP_072977929.1">
    <property type="nucleotide sequence ID" value="NZ_FQTY01000026.1"/>
</dbReference>
<dbReference type="GeneID" id="90994623"/>
<dbReference type="EMBL" id="FQTY01000026">
    <property type="protein sequence ID" value="SHF18275.1"/>
    <property type="molecule type" value="Genomic_DNA"/>
</dbReference>
<accession>A0A1M4ZJY6</accession>
<dbReference type="Proteomes" id="UP000184114">
    <property type="component" value="Unassembled WGS sequence"/>
</dbReference>
<evidence type="ECO:0008006" key="3">
    <source>
        <dbReference type="Google" id="ProtNLM"/>
    </source>
</evidence>
<protein>
    <recommendedName>
        <fullName evidence="3">BNR repeat-containing family member</fullName>
    </recommendedName>
</protein>
<dbReference type="STRING" id="1123404.SAMN02745784_03086"/>
<sequence>MTFFTDKWTIAEMNSNNIMLFRKSKEDILLERITSDINPNSKEIIAKDVLEEYDIAIDLKNNIYILYQSKEGHLILNIFGEKKKEKIQLTSERLAEVFDLNIMIKDEIIHIFYLIKALDAEEKYRIHHYYYNRSIWNDHIVGEIIVNKVLNPIKLTQNHNNILLLYYNNNKVIELKEFSIDKLEWSSKKVLIDTESDKLFLDICIIDDIIHLTYCEYSFGNLVVKYNKFHYDNGNYVKYSEETISNEGSPSHPNIIFFQNKLWITWVELNKIMSRYSEDRGESWEQTLYMWNESRGIDFVRYKYLTITPKDNVQLQYSFGSIYPEIRFMGFGPLDNVVEVPVKKKKLMSIPRI</sequence>
<proteinExistence type="predicted"/>
<gene>
    <name evidence="1" type="ORF">SAMN02745784_03086</name>
</gene>
<keyword evidence="2" id="KW-1185">Reference proteome</keyword>
<evidence type="ECO:0000313" key="2">
    <source>
        <dbReference type="Proteomes" id="UP000184114"/>
    </source>
</evidence>
<organism evidence="1 2">
    <name type="scientific">Tissierella praeacuta DSM 18095</name>
    <dbReference type="NCBI Taxonomy" id="1123404"/>
    <lineage>
        <taxon>Bacteria</taxon>
        <taxon>Bacillati</taxon>
        <taxon>Bacillota</taxon>
        <taxon>Tissierellia</taxon>
        <taxon>Tissierellales</taxon>
        <taxon>Tissierellaceae</taxon>
        <taxon>Tissierella</taxon>
    </lineage>
</organism>
<reference evidence="2" key="1">
    <citation type="submission" date="2016-11" db="EMBL/GenBank/DDBJ databases">
        <authorList>
            <person name="Varghese N."/>
            <person name="Submissions S."/>
        </authorList>
    </citation>
    <scope>NUCLEOTIDE SEQUENCE [LARGE SCALE GENOMIC DNA]</scope>
    <source>
        <strain evidence="2">DSM 18095</strain>
    </source>
</reference>
<dbReference type="AlphaFoldDB" id="A0A1M4ZJY6"/>